<organism evidence="2 3">
    <name type="scientific">Novosphingobium mangrovi</name>
    <name type="common">ex Hu et al. 2023</name>
    <dbReference type="NCBI Taxonomy" id="2930094"/>
    <lineage>
        <taxon>Bacteria</taxon>
        <taxon>Pseudomonadati</taxon>
        <taxon>Pseudomonadota</taxon>
        <taxon>Alphaproteobacteria</taxon>
        <taxon>Sphingomonadales</taxon>
        <taxon>Sphingomonadaceae</taxon>
        <taxon>Novosphingobium</taxon>
    </lineage>
</organism>
<feature type="domain" description="Methyltransferase" evidence="1">
    <location>
        <begin position="217"/>
        <end position="312"/>
    </location>
</feature>
<evidence type="ECO:0000259" key="1">
    <source>
        <dbReference type="Pfam" id="PF13649"/>
    </source>
</evidence>
<protein>
    <submittedName>
        <fullName evidence="2">Class I SAM-dependent methyltransferase</fullName>
    </submittedName>
</protein>
<comment type="caution">
    <text evidence="2">The sequence shown here is derived from an EMBL/GenBank/DDBJ whole genome shotgun (WGS) entry which is preliminary data.</text>
</comment>
<dbReference type="GO" id="GO:0008168">
    <property type="term" value="F:methyltransferase activity"/>
    <property type="evidence" value="ECO:0007669"/>
    <property type="project" value="UniProtKB-KW"/>
</dbReference>
<dbReference type="Gene3D" id="3.40.50.150">
    <property type="entry name" value="Vaccinia Virus protein VP39"/>
    <property type="match status" value="1"/>
</dbReference>
<proteinExistence type="predicted"/>
<dbReference type="RefSeq" id="WP_243801035.1">
    <property type="nucleotide sequence ID" value="NZ_JALHAT010000024.1"/>
</dbReference>
<dbReference type="SUPFAM" id="SSF53335">
    <property type="entry name" value="S-adenosyl-L-methionine-dependent methyltransferases"/>
    <property type="match status" value="1"/>
</dbReference>
<gene>
    <name evidence="2" type="ORF">MTR65_13455</name>
</gene>
<reference evidence="2" key="1">
    <citation type="submission" date="2022-03" db="EMBL/GenBank/DDBJ databases">
        <title>Identification of a novel bacterium isolated from mangrove sediments.</title>
        <authorList>
            <person name="Pan X."/>
        </authorList>
    </citation>
    <scope>NUCLEOTIDE SEQUENCE</scope>
    <source>
        <strain evidence="2">B2637</strain>
    </source>
</reference>
<evidence type="ECO:0000313" key="3">
    <source>
        <dbReference type="Proteomes" id="UP001162802"/>
    </source>
</evidence>
<dbReference type="GO" id="GO:0032259">
    <property type="term" value="P:methylation"/>
    <property type="evidence" value="ECO:0007669"/>
    <property type="project" value="UniProtKB-KW"/>
</dbReference>
<dbReference type="InterPro" id="IPR029063">
    <property type="entry name" value="SAM-dependent_MTases_sf"/>
</dbReference>
<keyword evidence="2" id="KW-0808">Transferase</keyword>
<accession>A0ABT0AER8</accession>
<dbReference type="Proteomes" id="UP001162802">
    <property type="component" value="Unassembled WGS sequence"/>
</dbReference>
<name>A0ABT0AER8_9SPHN</name>
<dbReference type="EMBL" id="JALHAT010000024">
    <property type="protein sequence ID" value="MCJ1961696.1"/>
    <property type="molecule type" value="Genomic_DNA"/>
</dbReference>
<sequence length="394" mass="43168">MTFLTRLDDGSLKEGAAPTFALSQRGRAGLEILGAIQTFSSGTLRPMAAANFEENPQGRMLGEDHASPTPAFSERERIAKARIVCEGDAIYRLERFFQRYVAEENFNRGIPAIEERRAEFLAYDAAMAQGSDETSQAGSLTLAEDLAIPAWFAPIEWHLEPGGWDGYDLYGALFAFGVGPYVFSKGGYAAVGIGDDIVGQRLKTIRQFPKDSYARIYEPGCGGVSTLKAVHSVFPEAELHGADLSPLLLKNGARMAARFGFPVHLKQADCATDTGEADASFDGVITYALHHELPPKANRALFAELFRIMKPGADIVISDPPPFRAVSMFHAVILDWDTLHREEPFFSPVLHESLDAMLEEAGFEAVESYAIGQDQYPWITRARKPESTAVEAQA</sequence>
<dbReference type="CDD" id="cd02440">
    <property type="entry name" value="AdoMet_MTases"/>
    <property type="match status" value="1"/>
</dbReference>
<dbReference type="InterPro" id="IPR041698">
    <property type="entry name" value="Methyltransf_25"/>
</dbReference>
<keyword evidence="3" id="KW-1185">Reference proteome</keyword>
<keyword evidence="2" id="KW-0489">Methyltransferase</keyword>
<evidence type="ECO:0000313" key="2">
    <source>
        <dbReference type="EMBL" id="MCJ1961696.1"/>
    </source>
</evidence>
<dbReference type="Pfam" id="PF13649">
    <property type="entry name" value="Methyltransf_25"/>
    <property type="match status" value="1"/>
</dbReference>